<dbReference type="PROSITE" id="PS51186">
    <property type="entry name" value="GNAT"/>
    <property type="match status" value="1"/>
</dbReference>
<comment type="caution">
    <text evidence="2">The sequence shown here is derived from an EMBL/GenBank/DDBJ whole genome shotgun (WGS) entry which is preliminary data.</text>
</comment>
<accession>A0A8J4PRJ8</accession>
<gene>
    <name evidence="2" type="ORF">CYY_006314</name>
</gene>
<keyword evidence="3" id="KW-1185">Reference proteome</keyword>
<dbReference type="OrthoDB" id="9975416at2759"/>
<organism evidence="2 3">
    <name type="scientific">Polysphondylium violaceum</name>
    <dbReference type="NCBI Taxonomy" id="133409"/>
    <lineage>
        <taxon>Eukaryota</taxon>
        <taxon>Amoebozoa</taxon>
        <taxon>Evosea</taxon>
        <taxon>Eumycetozoa</taxon>
        <taxon>Dictyostelia</taxon>
        <taxon>Dictyosteliales</taxon>
        <taxon>Dictyosteliaceae</taxon>
        <taxon>Polysphondylium</taxon>
    </lineage>
</organism>
<dbReference type="Proteomes" id="UP000695562">
    <property type="component" value="Unassembled WGS sequence"/>
</dbReference>
<proteinExistence type="predicted"/>
<dbReference type="InterPro" id="IPR000182">
    <property type="entry name" value="GNAT_dom"/>
</dbReference>
<reference evidence="2" key="1">
    <citation type="submission" date="2020-01" db="EMBL/GenBank/DDBJ databases">
        <title>Development of genomics and gene disruption for Polysphondylium violaceum indicates a role for the polyketide synthase stlB in stalk morphogenesis.</title>
        <authorList>
            <person name="Narita B."/>
            <person name="Kawabe Y."/>
            <person name="Kin K."/>
            <person name="Saito T."/>
            <person name="Gibbs R."/>
            <person name="Kuspa A."/>
            <person name="Muzny D."/>
            <person name="Queller D."/>
            <person name="Richards S."/>
            <person name="Strassman J."/>
            <person name="Sucgang R."/>
            <person name="Worley K."/>
            <person name="Schaap P."/>
        </authorList>
    </citation>
    <scope>NUCLEOTIDE SEQUENCE</scope>
    <source>
        <strain evidence="2">QSvi11</strain>
    </source>
</reference>
<dbReference type="Pfam" id="PF00583">
    <property type="entry name" value="Acetyltransf_1"/>
    <property type="match status" value="1"/>
</dbReference>
<dbReference type="InterPro" id="IPR016181">
    <property type="entry name" value="Acyl_CoA_acyltransferase"/>
</dbReference>
<dbReference type="Gene3D" id="3.40.630.30">
    <property type="match status" value="1"/>
</dbReference>
<protein>
    <recommendedName>
        <fullName evidence="1">N-acetyltransferase domain-containing protein</fullName>
    </recommendedName>
</protein>
<evidence type="ECO:0000313" key="2">
    <source>
        <dbReference type="EMBL" id="KAF2072368.1"/>
    </source>
</evidence>
<dbReference type="AlphaFoldDB" id="A0A8J4PRJ8"/>
<dbReference type="SUPFAM" id="SSF55729">
    <property type="entry name" value="Acyl-CoA N-acyltransferases (Nat)"/>
    <property type="match status" value="1"/>
</dbReference>
<dbReference type="EMBL" id="AJWJ01000286">
    <property type="protein sequence ID" value="KAF2072368.1"/>
    <property type="molecule type" value="Genomic_DNA"/>
</dbReference>
<feature type="domain" description="N-acetyltransferase" evidence="1">
    <location>
        <begin position="5"/>
        <end position="161"/>
    </location>
</feature>
<dbReference type="CDD" id="cd04301">
    <property type="entry name" value="NAT_SF"/>
    <property type="match status" value="1"/>
</dbReference>
<dbReference type="GO" id="GO:0016747">
    <property type="term" value="F:acyltransferase activity, transferring groups other than amino-acyl groups"/>
    <property type="evidence" value="ECO:0007669"/>
    <property type="project" value="InterPro"/>
</dbReference>
<sequence>MSGEIIIRNATQDEMKIVGELYTRGWQRTYPGLVPQEYLDSMSCEKSAKRFKEYMNTQGQGILVAVDYNDVPVGFTAYCMDEGIEDCVLLDSLHVSPSHQSKGIGKKLIFALGQLARVKGHSRMSISVVDGNTRARDIYQHLGAVYVLSYQHTLDERFTAPSKTYVWNDLNVFN</sequence>
<name>A0A8J4PRJ8_9MYCE</name>
<evidence type="ECO:0000313" key="3">
    <source>
        <dbReference type="Proteomes" id="UP000695562"/>
    </source>
</evidence>
<evidence type="ECO:0000259" key="1">
    <source>
        <dbReference type="PROSITE" id="PS51186"/>
    </source>
</evidence>